<feature type="domain" description="NAD-dependent epimerase/dehydratase" evidence="2">
    <location>
        <begin position="3"/>
        <end position="245"/>
    </location>
</feature>
<dbReference type="Gene3D" id="3.40.50.720">
    <property type="entry name" value="NAD(P)-binding Rossmann-like Domain"/>
    <property type="match status" value="1"/>
</dbReference>
<organism evidence="3 4">
    <name type="scientific">Psychromarinibacter halotolerans</name>
    <dbReference type="NCBI Taxonomy" id="1775175"/>
    <lineage>
        <taxon>Bacteria</taxon>
        <taxon>Pseudomonadati</taxon>
        <taxon>Pseudomonadota</taxon>
        <taxon>Alphaproteobacteria</taxon>
        <taxon>Rhodobacterales</taxon>
        <taxon>Paracoccaceae</taxon>
        <taxon>Psychromarinibacter</taxon>
    </lineage>
</organism>
<sequence>MKVLVTGSSGFLGSSIIGALARRGDDPVGLDIVPPSGDALIIAPDLAARTRIGHVGDLARLFDVCRTEKIEAIIHTAGLVGHEPSLKQPLTTYQTNVMGLVNVCEVARQTDMRKVIFMSSNAAYHAGAGDSLSESDPVFSVRNGNPASHYGTSKMMAEAVGMSYAEFHGLDFLSLRVTAIYGFGMRSPLYVKPMVENAVLGRPTRFATGGAMMRDYTHVADCCDAVCAALDAPRWTAGEQRVLNVACGKTWTASQVAAMVRAEIPGADIEIGEDLTPLEAKNVKMRAPLDISAAKRLLGWAPKLSLPDGIAEYAARFRQSLPQGARPSEPATGAARTPVLDTATPR</sequence>
<proteinExistence type="predicted"/>
<dbReference type="SUPFAM" id="SSF51735">
    <property type="entry name" value="NAD(P)-binding Rossmann-fold domains"/>
    <property type="match status" value="1"/>
</dbReference>
<evidence type="ECO:0000313" key="3">
    <source>
        <dbReference type="EMBL" id="MFC3144327.1"/>
    </source>
</evidence>
<dbReference type="InterPro" id="IPR050177">
    <property type="entry name" value="Lipid_A_modif_metabolic_enz"/>
</dbReference>
<dbReference type="PANTHER" id="PTHR43245">
    <property type="entry name" value="BIFUNCTIONAL POLYMYXIN RESISTANCE PROTEIN ARNA"/>
    <property type="match status" value="1"/>
</dbReference>
<gene>
    <name evidence="3" type="ORF">ACFOGP_16510</name>
</gene>
<accession>A0ABV7GYW4</accession>
<evidence type="ECO:0000259" key="2">
    <source>
        <dbReference type="Pfam" id="PF01370"/>
    </source>
</evidence>
<keyword evidence="4" id="KW-1185">Reference proteome</keyword>
<dbReference type="Proteomes" id="UP001595632">
    <property type="component" value="Unassembled WGS sequence"/>
</dbReference>
<dbReference type="RefSeq" id="WP_275634713.1">
    <property type="nucleotide sequence ID" value="NZ_JARGYD010000011.1"/>
</dbReference>
<protein>
    <submittedName>
        <fullName evidence="3">NAD-dependent epimerase/dehydratase family protein</fullName>
    </submittedName>
</protein>
<feature type="region of interest" description="Disordered" evidence="1">
    <location>
        <begin position="321"/>
        <end position="346"/>
    </location>
</feature>
<name>A0ABV7GYW4_9RHOB</name>
<dbReference type="InterPro" id="IPR036291">
    <property type="entry name" value="NAD(P)-bd_dom_sf"/>
</dbReference>
<evidence type="ECO:0000313" key="4">
    <source>
        <dbReference type="Proteomes" id="UP001595632"/>
    </source>
</evidence>
<evidence type="ECO:0000256" key="1">
    <source>
        <dbReference type="SAM" id="MobiDB-lite"/>
    </source>
</evidence>
<reference evidence="4" key="1">
    <citation type="journal article" date="2019" name="Int. J. Syst. Evol. Microbiol.">
        <title>The Global Catalogue of Microorganisms (GCM) 10K type strain sequencing project: providing services to taxonomists for standard genome sequencing and annotation.</title>
        <authorList>
            <consortium name="The Broad Institute Genomics Platform"/>
            <consortium name="The Broad Institute Genome Sequencing Center for Infectious Disease"/>
            <person name="Wu L."/>
            <person name="Ma J."/>
        </authorList>
    </citation>
    <scope>NUCLEOTIDE SEQUENCE [LARGE SCALE GENOMIC DNA]</scope>
    <source>
        <strain evidence="4">KCTC 52366</strain>
    </source>
</reference>
<dbReference type="Pfam" id="PF01370">
    <property type="entry name" value="Epimerase"/>
    <property type="match status" value="1"/>
</dbReference>
<dbReference type="EMBL" id="JBHRTB010000010">
    <property type="protein sequence ID" value="MFC3144327.1"/>
    <property type="molecule type" value="Genomic_DNA"/>
</dbReference>
<comment type="caution">
    <text evidence="3">The sequence shown here is derived from an EMBL/GenBank/DDBJ whole genome shotgun (WGS) entry which is preliminary data.</text>
</comment>
<dbReference type="InterPro" id="IPR001509">
    <property type="entry name" value="Epimerase_deHydtase"/>
</dbReference>